<comment type="function">
    <text evidence="6 9">Catalyzes cyclization of the linear tetrapyrrole, hydroxymethylbilane, to the macrocyclic uroporphyrinogen III.</text>
</comment>
<evidence type="ECO:0000256" key="8">
    <source>
        <dbReference type="ARBA" id="ARBA00048617"/>
    </source>
</evidence>
<evidence type="ECO:0000313" key="12">
    <source>
        <dbReference type="Proteomes" id="UP000253769"/>
    </source>
</evidence>
<evidence type="ECO:0000256" key="2">
    <source>
        <dbReference type="ARBA" id="ARBA00008133"/>
    </source>
</evidence>
<evidence type="ECO:0000256" key="9">
    <source>
        <dbReference type="RuleBase" id="RU366031"/>
    </source>
</evidence>
<dbReference type="Pfam" id="PF02602">
    <property type="entry name" value="HEM4"/>
    <property type="match status" value="1"/>
</dbReference>
<dbReference type="Gene3D" id="3.40.50.10090">
    <property type="match status" value="2"/>
</dbReference>
<comment type="caution">
    <text evidence="11">The sequence shown here is derived from an EMBL/GenBank/DDBJ whole genome shotgun (WGS) entry which is preliminary data.</text>
</comment>
<feature type="domain" description="Tetrapyrrole biosynthesis uroporphyrinogen III synthase" evidence="10">
    <location>
        <begin position="32"/>
        <end position="262"/>
    </location>
</feature>
<dbReference type="InterPro" id="IPR039793">
    <property type="entry name" value="UROS/Hem4"/>
</dbReference>
<organism evidence="11 12">
    <name type="scientific">Motiliproteus coralliicola</name>
    <dbReference type="NCBI Taxonomy" id="2283196"/>
    <lineage>
        <taxon>Bacteria</taxon>
        <taxon>Pseudomonadati</taxon>
        <taxon>Pseudomonadota</taxon>
        <taxon>Gammaproteobacteria</taxon>
        <taxon>Oceanospirillales</taxon>
        <taxon>Oceanospirillaceae</taxon>
        <taxon>Motiliproteus</taxon>
    </lineage>
</organism>
<comment type="catalytic activity">
    <reaction evidence="8 9">
        <text>hydroxymethylbilane = uroporphyrinogen III + H2O</text>
        <dbReference type="Rhea" id="RHEA:18965"/>
        <dbReference type="ChEBI" id="CHEBI:15377"/>
        <dbReference type="ChEBI" id="CHEBI:57308"/>
        <dbReference type="ChEBI" id="CHEBI:57845"/>
        <dbReference type="EC" id="4.2.1.75"/>
    </reaction>
</comment>
<dbReference type="InterPro" id="IPR003754">
    <property type="entry name" value="4pyrrol_synth_uPrphyn_synth"/>
</dbReference>
<keyword evidence="4 9" id="KW-0456">Lyase</keyword>
<evidence type="ECO:0000256" key="5">
    <source>
        <dbReference type="ARBA" id="ARBA00023244"/>
    </source>
</evidence>
<dbReference type="EC" id="4.2.1.75" evidence="3 9"/>
<dbReference type="GO" id="GO:0006780">
    <property type="term" value="P:uroporphyrinogen III biosynthetic process"/>
    <property type="evidence" value="ECO:0007669"/>
    <property type="project" value="UniProtKB-UniRule"/>
</dbReference>
<comment type="similarity">
    <text evidence="2 9">Belongs to the uroporphyrinogen-III synthase family.</text>
</comment>
<sequence>MSQSRGSAGQAQPLAGQRILVTRPAHQADPLCRRLQQLGAEPIRFPLLKIAETDPSAPHYPLLKQQFLDLDNYQAVIFVSANAARLGYDWIDQYWPQLPIRIDWLAVGSATADCLSKLGIQPSSGDGRMDSETLLQLPQLQQVQGQRILICRGSGGRELLAETLRGRGAQVDLAELYRREIPEYDATEIESIIYKSSASAMLVSSGEALSNLINLTQPHGGGVGQLAETPLVVPSQRVAELAKQNKFNHIRVAANATDDAMIDVLMDLGATPGKMEQ</sequence>
<evidence type="ECO:0000256" key="6">
    <source>
        <dbReference type="ARBA" id="ARBA00037589"/>
    </source>
</evidence>
<dbReference type="EMBL" id="QQOH01000006">
    <property type="protein sequence ID" value="RDE18191.1"/>
    <property type="molecule type" value="Genomic_DNA"/>
</dbReference>
<dbReference type="GO" id="GO:0006782">
    <property type="term" value="P:protoporphyrinogen IX biosynthetic process"/>
    <property type="evidence" value="ECO:0007669"/>
    <property type="project" value="UniProtKB-UniRule"/>
</dbReference>
<accession>A0A369WA43</accession>
<dbReference type="AlphaFoldDB" id="A0A369WA43"/>
<evidence type="ECO:0000256" key="3">
    <source>
        <dbReference type="ARBA" id="ARBA00013109"/>
    </source>
</evidence>
<dbReference type="CDD" id="cd06578">
    <property type="entry name" value="HemD"/>
    <property type="match status" value="1"/>
</dbReference>
<dbReference type="GO" id="GO:0004852">
    <property type="term" value="F:uroporphyrinogen-III synthase activity"/>
    <property type="evidence" value="ECO:0007669"/>
    <property type="project" value="UniProtKB-UniRule"/>
</dbReference>
<proteinExistence type="inferred from homology"/>
<keyword evidence="5 9" id="KW-0627">Porphyrin biosynthesis</keyword>
<dbReference type="RefSeq" id="WP_114697312.1">
    <property type="nucleotide sequence ID" value="NZ_QQOH01000006.1"/>
</dbReference>
<evidence type="ECO:0000256" key="1">
    <source>
        <dbReference type="ARBA" id="ARBA00004772"/>
    </source>
</evidence>
<evidence type="ECO:0000256" key="7">
    <source>
        <dbReference type="ARBA" id="ARBA00040167"/>
    </source>
</evidence>
<dbReference type="PANTHER" id="PTHR38042">
    <property type="entry name" value="UROPORPHYRINOGEN-III SYNTHASE, CHLOROPLASTIC"/>
    <property type="match status" value="1"/>
</dbReference>
<dbReference type="InterPro" id="IPR036108">
    <property type="entry name" value="4pyrrol_syn_uPrphyn_synt_sf"/>
</dbReference>
<reference evidence="11 12" key="1">
    <citation type="submission" date="2018-07" db="EMBL/GenBank/DDBJ databases">
        <title>Motiliproteus coralliicola sp. nov., a bacterium isolated from Coral.</title>
        <authorList>
            <person name="Wang G."/>
        </authorList>
    </citation>
    <scope>NUCLEOTIDE SEQUENCE [LARGE SCALE GENOMIC DNA]</scope>
    <source>
        <strain evidence="11 12">C34</strain>
    </source>
</reference>
<evidence type="ECO:0000313" key="11">
    <source>
        <dbReference type="EMBL" id="RDE18191.1"/>
    </source>
</evidence>
<dbReference type="SUPFAM" id="SSF69618">
    <property type="entry name" value="HemD-like"/>
    <property type="match status" value="1"/>
</dbReference>
<evidence type="ECO:0000259" key="10">
    <source>
        <dbReference type="Pfam" id="PF02602"/>
    </source>
</evidence>
<name>A0A369WA43_9GAMM</name>
<dbReference type="PANTHER" id="PTHR38042:SF1">
    <property type="entry name" value="UROPORPHYRINOGEN-III SYNTHASE, CHLOROPLASTIC"/>
    <property type="match status" value="1"/>
</dbReference>
<gene>
    <name evidence="11" type="ORF">DV711_19035</name>
</gene>
<evidence type="ECO:0000256" key="4">
    <source>
        <dbReference type="ARBA" id="ARBA00023239"/>
    </source>
</evidence>
<keyword evidence="12" id="KW-1185">Reference proteome</keyword>
<protein>
    <recommendedName>
        <fullName evidence="7 9">Uroporphyrinogen-III synthase</fullName>
        <ecNumber evidence="3 9">4.2.1.75</ecNumber>
    </recommendedName>
</protein>
<comment type="pathway">
    <text evidence="1 9">Porphyrin-containing compound metabolism; protoporphyrin-IX biosynthesis; coproporphyrinogen-III from 5-aminolevulinate: step 3/4.</text>
</comment>
<dbReference type="UniPathway" id="UPA00251">
    <property type="reaction ID" value="UER00320"/>
</dbReference>
<dbReference type="OrthoDB" id="9787650at2"/>
<dbReference type="Proteomes" id="UP000253769">
    <property type="component" value="Unassembled WGS sequence"/>
</dbReference>